<accession>W7AX69</accession>
<dbReference type="SMART" id="SM00530">
    <property type="entry name" value="HTH_XRE"/>
    <property type="match status" value="1"/>
</dbReference>
<dbReference type="STRING" id="1265818.MAQA_12406"/>
<evidence type="ECO:0000259" key="1">
    <source>
        <dbReference type="PROSITE" id="PS50943"/>
    </source>
</evidence>
<dbReference type="EMBL" id="AOCG01000012">
    <property type="protein sequence ID" value="EUJ17800.1"/>
    <property type="molecule type" value="Genomic_DNA"/>
</dbReference>
<comment type="caution">
    <text evidence="2">The sequence shown here is derived from an EMBL/GenBank/DDBJ whole genome shotgun (WGS) entry which is preliminary data.</text>
</comment>
<dbReference type="InterPro" id="IPR010982">
    <property type="entry name" value="Lambda_DNA-bd_dom_sf"/>
</dbReference>
<name>W7AX69_9LIST</name>
<evidence type="ECO:0000313" key="3">
    <source>
        <dbReference type="Proteomes" id="UP000019246"/>
    </source>
</evidence>
<dbReference type="SUPFAM" id="SSF47413">
    <property type="entry name" value="lambda repressor-like DNA-binding domains"/>
    <property type="match status" value="1"/>
</dbReference>
<dbReference type="InterPro" id="IPR001387">
    <property type="entry name" value="Cro/C1-type_HTH"/>
</dbReference>
<organism evidence="2 3">
    <name type="scientific">Listeria aquatica FSL S10-1188</name>
    <dbReference type="NCBI Taxonomy" id="1265818"/>
    <lineage>
        <taxon>Bacteria</taxon>
        <taxon>Bacillati</taxon>
        <taxon>Bacillota</taxon>
        <taxon>Bacilli</taxon>
        <taxon>Bacillales</taxon>
        <taxon>Listeriaceae</taxon>
        <taxon>Listeria</taxon>
    </lineage>
</organism>
<dbReference type="OrthoDB" id="2364173at2"/>
<reference evidence="2 3" key="1">
    <citation type="journal article" date="2014" name="Int. J. Syst. Evol. Microbiol.">
        <title>Listeria floridensis sp. nov., Listeria aquatica sp. nov., Listeria cornellensis sp. nov., Listeria riparia sp. nov. and Listeria grandensis sp. nov., from agricultural and natural environments.</title>
        <authorList>
            <person name="den Bakker H.C."/>
            <person name="Warchocki S."/>
            <person name="Wright E.M."/>
            <person name="Allred A.F."/>
            <person name="Ahlstrom C."/>
            <person name="Manuel C.S."/>
            <person name="Stasiewicz M.J."/>
            <person name="Burrell A."/>
            <person name="Roof S."/>
            <person name="Strawn L."/>
            <person name="Fortes E.D."/>
            <person name="Nightingale K.K."/>
            <person name="Kephart D."/>
            <person name="Wiedmann M."/>
        </authorList>
    </citation>
    <scope>NUCLEOTIDE SEQUENCE [LARGE SCALE GENOMIC DNA]</scope>
    <source>
        <strain evidence="2 3">FSL S10-1188</strain>
    </source>
</reference>
<evidence type="ECO:0000313" key="2">
    <source>
        <dbReference type="EMBL" id="EUJ17800.1"/>
    </source>
</evidence>
<keyword evidence="3" id="KW-1185">Reference proteome</keyword>
<gene>
    <name evidence="2" type="ORF">MAQA_12406</name>
</gene>
<dbReference type="PATRIC" id="fig|1265818.5.peg.2497"/>
<feature type="domain" description="HTH cro/C1-type" evidence="1">
    <location>
        <begin position="31"/>
        <end position="59"/>
    </location>
</feature>
<dbReference type="GO" id="GO:0003677">
    <property type="term" value="F:DNA binding"/>
    <property type="evidence" value="ECO:0007669"/>
    <property type="project" value="InterPro"/>
</dbReference>
<dbReference type="Proteomes" id="UP000019246">
    <property type="component" value="Unassembled WGS sequence"/>
</dbReference>
<dbReference type="CDD" id="cd00093">
    <property type="entry name" value="HTH_XRE"/>
    <property type="match status" value="1"/>
</dbReference>
<dbReference type="AlphaFoldDB" id="W7AX69"/>
<dbReference type="PROSITE" id="PS50943">
    <property type="entry name" value="HTH_CROC1"/>
    <property type="match status" value="1"/>
</dbReference>
<dbReference type="Gene3D" id="1.10.260.40">
    <property type="entry name" value="lambda repressor-like DNA-binding domains"/>
    <property type="match status" value="1"/>
</dbReference>
<proteinExistence type="predicted"/>
<dbReference type="RefSeq" id="WP_036073631.1">
    <property type="nucleotide sequence ID" value="NZ_AOCG01000012.1"/>
</dbReference>
<sequence length="207" mass="23723">MLKERINFLVEKQGMTRKELVSGLITLPHFSNILTGRYILAEDLAVKFAEKLGVSTNYLLKAEDVSSQILKGADEIVNQMIAFSDIDETYVVTLPKSADALVLELSSKLMAACFYQLTQDQENYNRLHIHYLNFYLKEFPDSTIGQLPAPLKKAFYFYKMQVFRSKNDYEAASNYCHLLLPLLTENAEAWIAVKKIEIEILLTLKKL</sequence>
<protein>
    <submittedName>
        <fullName evidence="2">Putative transcriptional regulator</fullName>
    </submittedName>
</protein>